<accession>A0AA38CWI1</accession>
<dbReference type="GO" id="GO:0005886">
    <property type="term" value="C:plasma membrane"/>
    <property type="evidence" value="ECO:0007669"/>
    <property type="project" value="TreeGrafter"/>
</dbReference>
<gene>
    <name evidence="8" type="ORF">KI387_008873</name>
</gene>
<keyword evidence="5 7" id="KW-1133">Transmembrane helix</keyword>
<keyword evidence="6 7" id="KW-0472">Membrane</keyword>
<evidence type="ECO:0000256" key="5">
    <source>
        <dbReference type="ARBA" id="ARBA00022989"/>
    </source>
</evidence>
<dbReference type="PANTHER" id="PTHR42810">
    <property type="entry name" value="PURINE PERMEASE C1399.01C-RELATED"/>
    <property type="match status" value="1"/>
</dbReference>
<evidence type="ECO:0000256" key="3">
    <source>
        <dbReference type="ARBA" id="ARBA00022448"/>
    </source>
</evidence>
<feature type="transmembrane region" description="Helical" evidence="7">
    <location>
        <begin position="98"/>
        <end position="117"/>
    </location>
</feature>
<evidence type="ECO:0000313" key="8">
    <source>
        <dbReference type="EMBL" id="KAH9304469.1"/>
    </source>
</evidence>
<evidence type="ECO:0000256" key="7">
    <source>
        <dbReference type="SAM" id="Phobius"/>
    </source>
</evidence>
<evidence type="ECO:0000256" key="1">
    <source>
        <dbReference type="ARBA" id="ARBA00004141"/>
    </source>
</evidence>
<organism evidence="8 9">
    <name type="scientific">Taxus chinensis</name>
    <name type="common">Chinese yew</name>
    <name type="synonym">Taxus wallichiana var. chinensis</name>
    <dbReference type="NCBI Taxonomy" id="29808"/>
    <lineage>
        <taxon>Eukaryota</taxon>
        <taxon>Viridiplantae</taxon>
        <taxon>Streptophyta</taxon>
        <taxon>Embryophyta</taxon>
        <taxon>Tracheophyta</taxon>
        <taxon>Spermatophyta</taxon>
        <taxon>Pinopsida</taxon>
        <taxon>Pinidae</taxon>
        <taxon>Conifers II</taxon>
        <taxon>Cupressales</taxon>
        <taxon>Taxaceae</taxon>
        <taxon>Taxus</taxon>
    </lineage>
</organism>
<dbReference type="EMBL" id="JAHRHJ020000008">
    <property type="protein sequence ID" value="KAH9304469.1"/>
    <property type="molecule type" value="Genomic_DNA"/>
</dbReference>
<proteinExistence type="inferred from homology"/>
<keyword evidence="3" id="KW-0813">Transport</keyword>
<comment type="similarity">
    <text evidence="2">Belongs to the nucleobase:cation symporter-2 (NCS2) (TC 2.A.40) family.</text>
</comment>
<evidence type="ECO:0000256" key="2">
    <source>
        <dbReference type="ARBA" id="ARBA00008821"/>
    </source>
</evidence>
<keyword evidence="4 7" id="KW-0812">Transmembrane</keyword>
<name>A0AA38CWI1_TAXCH</name>
<dbReference type="Proteomes" id="UP000824469">
    <property type="component" value="Unassembled WGS sequence"/>
</dbReference>
<feature type="transmembrane region" description="Helical" evidence="7">
    <location>
        <begin position="59"/>
        <end position="86"/>
    </location>
</feature>
<evidence type="ECO:0000313" key="9">
    <source>
        <dbReference type="Proteomes" id="UP000824469"/>
    </source>
</evidence>
<reference evidence="8 9" key="1">
    <citation type="journal article" date="2021" name="Nat. Plants">
        <title>The Taxus genome provides insights into paclitaxel biosynthesis.</title>
        <authorList>
            <person name="Xiong X."/>
            <person name="Gou J."/>
            <person name="Liao Q."/>
            <person name="Li Y."/>
            <person name="Zhou Q."/>
            <person name="Bi G."/>
            <person name="Li C."/>
            <person name="Du R."/>
            <person name="Wang X."/>
            <person name="Sun T."/>
            <person name="Guo L."/>
            <person name="Liang H."/>
            <person name="Lu P."/>
            <person name="Wu Y."/>
            <person name="Zhang Z."/>
            <person name="Ro D.K."/>
            <person name="Shang Y."/>
            <person name="Huang S."/>
            <person name="Yan J."/>
        </authorList>
    </citation>
    <scope>NUCLEOTIDE SEQUENCE [LARGE SCALE GENOMIC DNA]</scope>
    <source>
        <strain evidence="8">Ta-2019</strain>
    </source>
</reference>
<sequence length="145" mass="15700">MDSNINEETSNSREEEHQVSGWRGIELIDKYNWRFLCTPRVVCGGKRDLPPFYGKDEKISVFLAAVMGLQHALAMVGGIITPPLLISSSAGFSTASQAYLVSAALIVASFASLIQILQFKIPFTSYVVGSGLLSVMGITFTVVPI</sequence>
<evidence type="ECO:0000256" key="4">
    <source>
        <dbReference type="ARBA" id="ARBA00022692"/>
    </source>
</evidence>
<evidence type="ECO:0000256" key="6">
    <source>
        <dbReference type="ARBA" id="ARBA00023136"/>
    </source>
</evidence>
<dbReference type="InterPro" id="IPR006043">
    <property type="entry name" value="NCS2"/>
</dbReference>
<dbReference type="GO" id="GO:0042907">
    <property type="term" value="F:xanthine transmembrane transporter activity"/>
    <property type="evidence" value="ECO:0007669"/>
    <property type="project" value="TreeGrafter"/>
</dbReference>
<comment type="caution">
    <text evidence="8">The sequence shown here is derived from an EMBL/GenBank/DDBJ whole genome shotgun (WGS) entry which is preliminary data.</text>
</comment>
<feature type="non-terminal residue" evidence="8">
    <location>
        <position position="145"/>
    </location>
</feature>
<feature type="transmembrane region" description="Helical" evidence="7">
    <location>
        <begin position="123"/>
        <end position="143"/>
    </location>
</feature>
<dbReference type="Pfam" id="PF00860">
    <property type="entry name" value="Xan_ur_permease"/>
    <property type="match status" value="1"/>
</dbReference>
<comment type="subcellular location">
    <subcellularLocation>
        <location evidence="1">Membrane</location>
        <topology evidence="1">Multi-pass membrane protein</topology>
    </subcellularLocation>
</comment>
<keyword evidence="9" id="KW-1185">Reference proteome</keyword>
<dbReference type="PANTHER" id="PTHR42810:SF2">
    <property type="entry name" value="PURINE PERMEASE C1399.01C-RELATED"/>
    <property type="match status" value="1"/>
</dbReference>
<protein>
    <submittedName>
        <fullName evidence="8">Uncharacterized protein</fullName>
    </submittedName>
</protein>
<dbReference type="AlphaFoldDB" id="A0AA38CWI1"/>